<dbReference type="PATRIC" id="fig|1619248.3.peg.2868"/>
<dbReference type="PANTHER" id="PTHR30118">
    <property type="entry name" value="HTH-TYPE TRANSCRIPTIONAL REGULATOR LEUO-RELATED"/>
    <property type="match status" value="1"/>
</dbReference>
<evidence type="ECO:0000313" key="10">
    <source>
        <dbReference type="Proteomes" id="UP000787201"/>
    </source>
</evidence>
<dbReference type="Gene3D" id="1.10.10.10">
    <property type="entry name" value="Winged helix-like DNA-binding domain superfamily/Winged helix DNA-binding domain"/>
    <property type="match status" value="1"/>
</dbReference>
<dbReference type="EMBL" id="JAHLTI010000027">
    <property type="protein sequence ID" value="MBU5926735.1"/>
    <property type="molecule type" value="Genomic_DNA"/>
</dbReference>
<keyword evidence="2" id="KW-0805">Transcription regulation</keyword>
<dbReference type="Pfam" id="PF00126">
    <property type="entry name" value="HTH_1"/>
    <property type="match status" value="1"/>
</dbReference>
<dbReference type="InterPro" id="IPR036388">
    <property type="entry name" value="WH-like_DNA-bd_sf"/>
</dbReference>
<keyword evidence="10" id="KW-1185">Reference proteome</keyword>
<accession>A0A0F1APK3</accession>
<feature type="domain" description="HTH lysR-type" evidence="5">
    <location>
        <begin position="29"/>
        <end position="86"/>
    </location>
</feature>
<evidence type="ECO:0000313" key="8">
    <source>
        <dbReference type="EMBL" id="MDR9947924.1"/>
    </source>
</evidence>
<dbReference type="Proteomes" id="UP000787201">
    <property type="component" value="Unassembled WGS sequence"/>
</dbReference>
<dbReference type="FunFam" id="1.10.10.10:FF:000181">
    <property type="entry name" value="LysR family transcriptional regulator"/>
    <property type="match status" value="1"/>
</dbReference>
<comment type="caution">
    <text evidence="6">The sequence shown here is derived from an EMBL/GenBank/DDBJ whole genome shotgun (WGS) entry which is preliminary data.</text>
</comment>
<dbReference type="InterPro" id="IPR005119">
    <property type="entry name" value="LysR_subst-bd"/>
</dbReference>
<sequence>MEYNNLPAKRLNDPGGEDKPQIFRTLRNIDLNLLTIFEAVYVHKGIVNAAKILNLTPSAISQSIQKLRAIFPDPLFIRKGQGVTPTAYATHLHEFISQGLESILGALDLTGSYDKQRTITIGCSPSVGVLVMPAIYQAVKEHAPQLLLRNVPLSEPDIQLAQFQTDLIIESGSFSARALGQNVLYADNLVLVCRQQHPALSEPLTLENLRNYDHSSFMTEGQANHALRQRIDEIFPERQISFSSYNMFTTASLIGSSDMLCIMPARLYNLLRKCWPLESIPLSQLNAESVEISLHYNKLSLRDPVLENVIRIIRQAF</sequence>
<name>A0A0F1APK3_9ENTR</name>
<dbReference type="GO" id="GO:0003700">
    <property type="term" value="F:DNA-binding transcription factor activity"/>
    <property type="evidence" value="ECO:0007669"/>
    <property type="project" value="InterPro"/>
</dbReference>
<keyword evidence="3" id="KW-0238">DNA-binding</keyword>
<dbReference type="OrthoDB" id="6413555at2"/>
<evidence type="ECO:0000256" key="1">
    <source>
        <dbReference type="ARBA" id="ARBA00009437"/>
    </source>
</evidence>
<keyword evidence="4" id="KW-0804">Transcription</keyword>
<dbReference type="NCBIfam" id="NF008554">
    <property type="entry name" value="PRK11482.1"/>
    <property type="match status" value="1"/>
</dbReference>
<dbReference type="PROSITE" id="PS50931">
    <property type="entry name" value="HTH_LYSR"/>
    <property type="match status" value="1"/>
</dbReference>
<dbReference type="Pfam" id="PF03466">
    <property type="entry name" value="LysR_substrate"/>
    <property type="match status" value="1"/>
</dbReference>
<proteinExistence type="inferred from homology"/>
<comment type="similarity">
    <text evidence="1">Belongs to the LysR transcriptional regulatory family.</text>
</comment>
<dbReference type="Proteomes" id="UP001185068">
    <property type="component" value="Unassembled WGS sequence"/>
</dbReference>
<dbReference type="RefSeq" id="WP_045286197.1">
    <property type="nucleotide sequence ID" value="NZ_CABMND010000012.1"/>
</dbReference>
<evidence type="ECO:0000313" key="6">
    <source>
        <dbReference type="EMBL" id="KJN23797.1"/>
    </source>
</evidence>
<protein>
    <submittedName>
        <fullName evidence="6">LysR family transcriptional regulator</fullName>
    </submittedName>
    <submittedName>
        <fullName evidence="7">YbeF family transcriptional regulator</fullName>
    </submittedName>
</protein>
<dbReference type="EMBL" id="JALLIR010000001">
    <property type="protein sequence ID" value="MDR9947924.1"/>
    <property type="molecule type" value="Genomic_DNA"/>
</dbReference>
<reference evidence="7 10" key="2">
    <citation type="submission" date="2021-06" db="EMBL/GenBank/DDBJ databases">
        <authorList>
            <person name="Stanton E."/>
        </authorList>
    </citation>
    <scope>NUCLEOTIDE SEQUENCE [LARGE SCALE GENOMIC DNA]</scope>
    <source>
        <strain evidence="7 10">2021EL-00146</strain>
    </source>
</reference>
<gene>
    <name evidence="7" type="ORF">KQV47_21450</name>
    <name evidence="8" type="ORF">MX989_17800</name>
    <name evidence="6" type="ORF">SS37_17510</name>
</gene>
<evidence type="ECO:0000256" key="3">
    <source>
        <dbReference type="ARBA" id="ARBA00023125"/>
    </source>
</evidence>
<dbReference type="GeneID" id="72831068"/>
<evidence type="ECO:0000256" key="2">
    <source>
        <dbReference type="ARBA" id="ARBA00023015"/>
    </source>
</evidence>
<dbReference type="Gene3D" id="3.40.190.10">
    <property type="entry name" value="Periplasmic binding protein-like II"/>
    <property type="match status" value="2"/>
</dbReference>
<dbReference type="InterPro" id="IPR036390">
    <property type="entry name" value="WH_DNA-bd_sf"/>
</dbReference>
<evidence type="ECO:0000256" key="4">
    <source>
        <dbReference type="ARBA" id="ARBA00023163"/>
    </source>
</evidence>
<reference evidence="8" key="3">
    <citation type="submission" date="2022-11" db="EMBL/GenBank/DDBJ databases">
        <title>blaNDM-1 and qnrB1 co-producing ST413 Enterobacter.</title>
        <authorList>
            <person name="Halder G."/>
            <person name="Chaudhuri B."/>
            <person name="Dutta S."/>
        </authorList>
    </citation>
    <scope>NUCLEOTIDE SEQUENCE</scope>
    <source>
        <strain evidence="8">PEER684</strain>
    </source>
</reference>
<dbReference type="EMBL" id="JZYX01000039">
    <property type="protein sequence ID" value="KJN23797.1"/>
    <property type="molecule type" value="Genomic_DNA"/>
</dbReference>
<dbReference type="AlphaFoldDB" id="A0A0F1APK3"/>
<dbReference type="InterPro" id="IPR050389">
    <property type="entry name" value="LysR-type_TF"/>
</dbReference>
<evidence type="ECO:0000313" key="7">
    <source>
        <dbReference type="EMBL" id="MBU5926735.1"/>
    </source>
</evidence>
<dbReference type="SUPFAM" id="SSF53850">
    <property type="entry name" value="Periplasmic binding protein-like II"/>
    <property type="match status" value="1"/>
</dbReference>
<evidence type="ECO:0000259" key="5">
    <source>
        <dbReference type="PROSITE" id="PS50931"/>
    </source>
</evidence>
<organism evidence="6 9">
    <name type="scientific">Enterobacter sichuanensis</name>
    <dbReference type="NCBI Taxonomy" id="2071710"/>
    <lineage>
        <taxon>Bacteria</taxon>
        <taxon>Pseudomonadati</taxon>
        <taxon>Pseudomonadota</taxon>
        <taxon>Gammaproteobacteria</taxon>
        <taxon>Enterobacterales</taxon>
        <taxon>Enterobacteriaceae</taxon>
        <taxon>Enterobacter</taxon>
        <taxon>Enterobacter cloacae complex</taxon>
    </lineage>
</organism>
<dbReference type="GO" id="GO:0003677">
    <property type="term" value="F:DNA binding"/>
    <property type="evidence" value="ECO:0007669"/>
    <property type="project" value="UniProtKB-KW"/>
</dbReference>
<evidence type="ECO:0000313" key="9">
    <source>
        <dbReference type="Proteomes" id="UP000033352"/>
    </source>
</evidence>
<dbReference type="PANTHER" id="PTHR30118:SF10">
    <property type="entry name" value="LYSR FAMILY TRANSCRIPTIONAL REGULATOR"/>
    <property type="match status" value="1"/>
</dbReference>
<dbReference type="Proteomes" id="UP000033352">
    <property type="component" value="Unassembled WGS sequence"/>
</dbReference>
<reference evidence="6 9" key="1">
    <citation type="submission" date="2015-03" db="EMBL/GenBank/DDBJ databases">
        <authorList>
            <person name="McCorrison J."/>
            <person name="Sanka R."/>
            <person name="Adams M."/>
            <person name="Brinkac L."/>
            <person name="Nierman W."/>
            <person name="Sutton G."/>
            <person name="Nelson K."/>
            <person name="Kiedrowski L."/>
            <person name="Guerrero D."/>
            <person name="Bonomo R."/>
        </authorList>
    </citation>
    <scope>NUCLEOTIDE SEQUENCE [LARGE SCALE GENOMIC DNA]</scope>
    <source>
        <strain evidence="6 9">35699</strain>
    </source>
</reference>
<dbReference type="InterPro" id="IPR000847">
    <property type="entry name" value="LysR_HTH_N"/>
</dbReference>
<dbReference type="SUPFAM" id="SSF46785">
    <property type="entry name" value="Winged helix' DNA-binding domain"/>
    <property type="match status" value="1"/>
</dbReference>